<evidence type="ECO:0000256" key="6">
    <source>
        <dbReference type="ARBA" id="ARBA00023212"/>
    </source>
</evidence>
<feature type="region of interest" description="Disordered" evidence="10">
    <location>
        <begin position="568"/>
        <end position="627"/>
    </location>
</feature>
<keyword evidence="12" id="KW-1185">Reference proteome</keyword>
<reference evidence="11 12" key="1">
    <citation type="submission" date="2019-07" db="EMBL/GenBank/DDBJ databases">
        <title>Draft genome assembly of a fouling barnacle, Amphibalanus amphitrite (Darwin, 1854): The first reference genome for Thecostraca.</title>
        <authorList>
            <person name="Kim W."/>
        </authorList>
    </citation>
    <scope>NUCLEOTIDE SEQUENCE [LARGE SCALE GENOMIC DNA]</scope>
    <source>
        <strain evidence="11">SNU_AA5</strain>
        <tissue evidence="11">Soma without cirri and trophi</tissue>
    </source>
</reference>
<feature type="compositionally biased region" description="Basic and acidic residues" evidence="10">
    <location>
        <begin position="86"/>
        <end position="95"/>
    </location>
</feature>
<feature type="coiled-coil region" evidence="9">
    <location>
        <begin position="200"/>
        <end position="275"/>
    </location>
</feature>
<keyword evidence="2" id="KW-0963">Cytoplasm</keyword>
<evidence type="ECO:0000256" key="8">
    <source>
        <dbReference type="ARBA" id="ARBA00034106"/>
    </source>
</evidence>
<organism evidence="11 12">
    <name type="scientific">Amphibalanus amphitrite</name>
    <name type="common">Striped barnacle</name>
    <name type="synonym">Balanus amphitrite</name>
    <dbReference type="NCBI Taxonomy" id="1232801"/>
    <lineage>
        <taxon>Eukaryota</taxon>
        <taxon>Metazoa</taxon>
        <taxon>Ecdysozoa</taxon>
        <taxon>Arthropoda</taxon>
        <taxon>Crustacea</taxon>
        <taxon>Multicrustacea</taxon>
        <taxon>Cirripedia</taxon>
        <taxon>Thoracica</taxon>
        <taxon>Thoracicalcarea</taxon>
        <taxon>Balanomorpha</taxon>
        <taxon>Balanoidea</taxon>
        <taxon>Balanidae</taxon>
        <taxon>Amphibalaninae</taxon>
        <taxon>Amphibalanus</taxon>
    </lineage>
</organism>
<proteinExistence type="predicted"/>
<keyword evidence="6" id="KW-0206">Cytoskeleton</keyword>
<dbReference type="AlphaFoldDB" id="A0A6A4WZQ4"/>
<sequence>MSGELYSARETSSVGDAAGSRASPRPRRAPPPYQQPAPMDAAERSERGTPRRSRPASRGAGGRDTRGLDSVDGEYAPVRDPGPDEPSARLDRPLMEDGPYGPPPPPAGLPLHPSPGAPHHSPDFTMKHGLTRDTYILELQAQNGDFQRELSNLKRELELTGQKLGSSMHSIKTFWSPELKKERQMRKEESAKYAMMGEQIQLLNTETQKQAGLIRQLEEELRSRGGGGGKNPAVVELQQQLDQFYVENDHLTRENTMLKETVKELELRIEAQKQTLLSRDESIKKLLEMLQHKGLGGKALPQECLANMRTQSDLAEAEARIAHLVSVLGERDIELDNARQELDNYIDQYRRLQAEIQQKLSQNPTTLTGILEVKDRRIESLEQEVARLDSELGRAQEEQLSGRDSRAPTGSPRAPGAGGLEHEKKLLKDKYDEARAELQRRDQDILALTAKLKTQEEQQHDYQRHIAVLKESLCAKEEHYNMLQADVEELRQRLEEKNRTIDKKTQSALQASQERNRLSGELNEVLDHLDIKERKINVLQRKVENLEELLREKDSQVDLARSRLTAVQAHHSSSEGTLTSLEEAVGDRERQITQLREQRDRAEKERAQEREQSEREQADLKMKLHAH</sequence>
<evidence type="ECO:0000256" key="3">
    <source>
        <dbReference type="ARBA" id="ARBA00022553"/>
    </source>
</evidence>
<dbReference type="GO" id="GO:0048788">
    <property type="term" value="C:cytoskeleton of presynaptic active zone"/>
    <property type="evidence" value="ECO:0007669"/>
    <property type="project" value="TreeGrafter"/>
</dbReference>
<evidence type="ECO:0000313" key="12">
    <source>
        <dbReference type="Proteomes" id="UP000440578"/>
    </source>
</evidence>
<keyword evidence="4" id="KW-0770">Synapse</keyword>
<evidence type="ECO:0000256" key="1">
    <source>
        <dbReference type="ARBA" id="ARBA00004245"/>
    </source>
</evidence>
<dbReference type="GO" id="GO:0098882">
    <property type="term" value="F:structural constituent of presynaptic active zone"/>
    <property type="evidence" value="ECO:0007669"/>
    <property type="project" value="TreeGrafter"/>
</dbReference>
<dbReference type="GO" id="GO:0048167">
    <property type="term" value="P:regulation of synaptic plasticity"/>
    <property type="evidence" value="ECO:0007669"/>
    <property type="project" value="TreeGrafter"/>
</dbReference>
<name>A0A6A4WZQ4_AMPAM</name>
<gene>
    <name evidence="11" type="primary">Erc2</name>
    <name evidence="11" type="ORF">FJT64_016773</name>
</gene>
<dbReference type="SUPFAM" id="SSF57997">
    <property type="entry name" value="Tropomyosin"/>
    <property type="match status" value="1"/>
</dbReference>
<dbReference type="EMBL" id="VIIS01000167">
    <property type="protein sequence ID" value="KAF0312475.1"/>
    <property type="molecule type" value="Genomic_DNA"/>
</dbReference>
<accession>A0A6A4WZQ4</accession>
<feature type="compositionally biased region" description="Basic and acidic residues" evidence="10">
    <location>
        <begin position="585"/>
        <end position="627"/>
    </location>
</feature>
<dbReference type="PANTHER" id="PTHR18861">
    <property type="entry name" value="ELKS/RAB6-INTERACTING/CAST PROTEIN"/>
    <property type="match status" value="1"/>
</dbReference>
<evidence type="ECO:0000256" key="4">
    <source>
        <dbReference type="ARBA" id="ARBA00023018"/>
    </source>
</evidence>
<dbReference type="Proteomes" id="UP000440578">
    <property type="component" value="Unassembled WGS sequence"/>
</dbReference>
<evidence type="ECO:0000313" key="11">
    <source>
        <dbReference type="EMBL" id="KAF0312475.1"/>
    </source>
</evidence>
<feature type="compositionally biased region" description="Low complexity" evidence="10">
    <location>
        <begin position="574"/>
        <end position="583"/>
    </location>
</feature>
<dbReference type="GO" id="GO:0007274">
    <property type="term" value="P:neuromuscular synaptic transmission"/>
    <property type="evidence" value="ECO:0007669"/>
    <property type="project" value="TreeGrafter"/>
</dbReference>
<dbReference type="Gene3D" id="1.20.1170.10">
    <property type="match status" value="1"/>
</dbReference>
<dbReference type="InterPro" id="IPR019323">
    <property type="entry name" value="ELKS/CAST"/>
</dbReference>
<dbReference type="GO" id="GO:0030424">
    <property type="term" value="C:axon"/>
    <property type="evidence" value="ECO:0007669"/>
    <property type="project" value="UniProtKB-SubCell"/>
</dbReference>
<evidence type="ECO:0000256" key="9">
    <source>
        <dbReference type="SAM" id="Coils"/>
    </source>
</evidence>
<keyword evidence="5 9" id="KW-0175">Coiled coil</keyword>
<evidence type="ECO:0000256" key="7">
    <source>
        <dbReference type="ARBA" id="ARBA00023273"/>
    </source>
</evidence>
<protein>
    <submittedName>
        <fullName evidence="11">ERC protein 2</fullName>
    </submittedName>
</protein>
<evidence type="ECO:0000256" key="10">
    <source>
        <dbReference type="SAM" id="MobiDB-lite"/>
    </source>
</evidence>
<evidence type="ECO:0000256" key="5">
    <source>
        <dbReference type="ARBA" id="ARBA00023054"/>
    </source>
</evidence>
<dbReference type="Pfam" id="PF10174">
    <property type="entry name" value="Cast"/>
    <property type="match status" value="1"/>
</dbReference>
<comment type="caution">
    <text evidence="11">The sequence shown here is derived from an EMBL/GenBank/DDBJ whole genome shotgun (WGS) entry which is preliminary data.</text>
</comment>
<feature type="compositionally biased region" description="Pro residues" evidence="10">
    <location>
        <begin position="100"/>
        <end position="116"/>
    </location>
</feature>
<dbReference type="OrthoDB" id="2019763at2759"/>
<feature type="compositionally biased region" description="Basic and acidic residues" evidence="10">
    <location>
        <begin position="390"/>
        <end position="406"/>
    </location>
</feature>
<feature type="coiled-coil region" evidence="9">
    <location>
        <begin position="136"/>
        <end position="163"/>
    </location>
</feature>
<comment type="subcellular location">
    <subcellularLocation>
        <location evidence="1">Cytoplasm</location>
        <location evidence="1">Cytoskeleton</location>
    </subcellularLocation>
    <subcellularLocation>
        <location evidence="8">Presynapse</location>
    </subcellularLocation>
</comment>
<evidence type="ECO:0000256" key="2">
    <source>
        <dbReference type="ARBA" id="ARBA00022490"/>
    </source>
</evidence>
<dbReference type="PANTHER" id="PTHR18861:SF0">
    <property type="entry name" value="BRUCHPILOT, ISOFORM J"/>
    <property type="match status" value="1"/>
</dbReference>
<keyword evidence="3" id="KW-0597">Phosphoprotein</keyword>
<keyword evidence="7" id="KW-0966">Cell projection</keyword>
<feature type="region of interest" description="Disordered" evidence="10">
    <location>
        <begin position="390"/>
        <end position="424"/>
    </location>
</feature>
<feature type="region of interest" description="Disordered" evidence="10">
    <location>
        <begin position="1"/>
        <end position="123"/>
    </location>
</feature>